<name>A0ABQ1UXD2_9BACT</name>
<evidence type="ECO:0000313" key="3">
    <source>
        <dbReference type="Proteomes" id="UP000632273"/>
    </source>
</evidence>
<evidence type="ECO:0000256" key="1">
    <source>
        <dbReference type="SAM" id="MobiDB-lite"/>
    </source>
</evidence>
<proteinExistence type="predicted"/>
<organism evidence="2 3">
    <name type="scientific">Hymenobacter cavernae</name>
    <dbReference type="NCBI Taxonomy" id="2044852"/>
    <lineage>
        <taxon>Bacteria</taxon>
        <taxon>Pseudomonadati</taxon>
        <taxon>Bacteroidota</taxon>
        <taxon>Cytophagia</taxon>
        <taxon>Cytophagales</taxon>
        <taxon>Hymenobacteraceae</taxon>
        <taxon>Hymenobacter</taxon>
    </lineage>
</organism>
<evidence type="ECO:0000313" key="2">
    <source>
        <dbReference type="EMBL" id="GGF27556.1"/>
    </source>
</evidence>
<gene>
    <name evidence="2" type="ORF">GCM10011383_44060</name>
</gene>
<dbReference type="Proteomes" id="UP000632273">
    <property type="component" value="Unassembled WGS sequence"/>
</dbReference>
<keyword evidence="3" id="KW-1185">Reference proteome</keyword>
<feature type="region of interest" description="Disordered" evidence="1">
    <location>
        <begin position="16"/>
        <end position="105"/>
    </location>
</feature>
<feature type="compositionally biased region" description="Low complexity" evidence="1">
    <location>
        <begin position="74"/>
        <end position="84"/>
    </location>
</feature>
<protein>
    <submittedName>
        <fullName evidence="2">Uncharacterized protein</fullName>
    </submittedName>
</protein>
<accession>A0ABQ1UXD2</accession>
<comment type="caution">
    <text evidence="2">The sequence shown here is derived from an EMBL/GenBank/DDBJ whole genome shotgun (WGS) entry which is preliminary data.</text>
</comment>
<sequence length="105" mass="11183">MAGGLLGACTAAQEGAEIEQPRVPTEIRSDADRQAAYNSGGGYGGSVPDATPGRVRLGEQASSINNRKRPESVNTNDPNNTTPETRIRRLNNDAPIDTLRRATSY</sequence>
<reference evidence="3" key="1">
    <citation type="journal article" date="2019" name="Int. J. Syst. Evol. Microbiol.">
        <title>The Global Catalogue of Microorganisms (GCM) 10K type strain sequencing project: providing services to taxonomists for standard genome sequencing and annotation.</title>
        <authorList>
            <consortium name="The Broad Institute Genomics Platform"/>
            <consortium name="The Broad Institute Genome Sequencing Center for Infectious Disease"/>
            <person name="Wu L."/>
            <person name="Ma J."/>
        </authorList>
    </citation>
    <scope>NUCLEOTIDE SEQUENCE [LARGE SCALE GENOMIC DNA]</scope>
    <source>
        <strain evidence="3">CGMCC 1.15197</strain>
    </source>
</reference>
<dbReference type="EMBL" id="BMHT01000012">
    <property type="protein sequence ID" value="GGF27556.1"/>
    <property type="molecule type" value="Genomic_DNA"/>
</dbReference>